<sequence length="65" mass="7043">MHRAERCDDALINSYTHDGSHSAYTVMATVTNYGQPSVRLRVTDWPAFTVVVPVAVALSAATFSS</sequence>
<proteinExistence type="predicted"/>
<evidence type="ECO:0000313" key="1">
    <source>
        <dbReference type="EMBL" id="GIF00520.1"/>
    </source>
</evidence>
<dbReference type="EMBL" id="BOMV01000083">
    <property type="protein sequence ID" value="GIF00520.1"/>
    <property type="molecule type" value="Genomic_DNA"/>
</dbReference>
<name>A0A919K8A7_9ACTN</name>
<accession>A0A919K8A7</accession>
<organism evidence="1 2">
    <name type="scientific">Paractinoplanes rishiriensis</name>
    <dbReference type="NCBI Taxonomy" id="1050105"/>
    <lineage>
        <taxon>Bacteria</taxon>
        <taxon>Bacillati</taxon>
        <taxon>Actinomycetota</taxon>
        <taxon>Actinomycetes</taxon>
        <taxon>Micromonosporales</taxon>
        <taxon>Micromonosporaceae</taxon>
        <taxon>Paractinoplanes</taxon>
    </lineage>
</organism>
<evidence type="ECO:0000313" key="2">
    <source>
        <dbReference type="Proteomes" id="UP000636960"/>
    </source>
</evidence>
<protein>
    <submittedName>
        <fullName evidence="1">Uncharacterized protein</fullName>
    </submittedName>
</protein>
<gene>
    <name evidence="1" type="ORF">Ari01nite_79840</name>
</gene>
<reference evidence="1" key="1">
    <citation type="submission" date="2021-01" db="EMBL/GenBank/DDBJ databases">
        <title>Whole genome shotgun sequence of Actinoplanes rishiriensis NBRC 108556.</title>
        <authorList>
            <person name="Komaki H."/>
            <person name="Tamura T."/>
        </authorList>
    </citation>
    <scope>NUCLEOTIDE SEQUENCE</scope>
    <source>
        <strain evidence="1">NBRC 108556</strain>
    </source>
</reference>
<dbReference type="AlphaFoldDB" id="A0A919K8A7"/>
<dbReference type="Proteomes" id="UP000636960">
    <property type="component" value="Unassembled WGS sequence"/>
</dbReference>
<keyword evidence="2" id="KW-1185">Reference proteome</keyword>
<comment type="caution">
    <text evidence="1">The sequence shown here is derived from an EMBL/GenBank/DDBJ whole genome shotgun (WGS) entry which is preliminary data.</text>
</comment>